<dbReference type="AlphaFoldDB" id="F6D8B2"/>
<gene>
    <name evidence="1" type="ordered locus">MSWAN_1532</name>
</gene>
<accession>F6D8B2</accession>
<dbReference type="EMBL" id="CP002772">
    <property type="protein sequence ID" value="AEG18546.1"/>
    <property type="molecule type" value="Genomic_DNA"/>
</dbReference>
<organism evidence="1 2">
    <name type="scientific">Methanobacterium paludis (strain DSM 25820 / JCM 18151 / SWAN1)</name>
    <dbReference type="NCBI Taxonomy" id="868131"/>
    <lineage>
        <taxon>Archaea</taxon>
        <taxon>Methanobacteriati</taxon>
        <taxon>Methanobacteriota</taxon>
        <taxon>Methanomada group</taxon>
        <taxon>Methanobacteria</taxon>
        <taxon>Methanobacteriales</taxon>
        <taxon>Methanobacteriaceae</taxon>
        <taxon>Methanobacterium</taxon>
    </lineage>
</organism>
<dbReference type="Proteomes" id="UP000009231">
    <property type="component" value="Chromosome"/>
</dbReference>
<reference evidence="1 2" key="1">
    <citation type="journal article" date="2014" name="Int. J. Syst. Evol. Microbiol.">
        <title>Methanobacterium paludis sp. nov. and a novel strain of Methanobacterium lacus isolated from northern peatlands.</title>
        <authorList>
            <person name="Cadillo-Quiroz H."/>
            <person name="Brauer S.L."/>
            <person name="Goodson N."/>
            <person name="Yavitt J.B."/>
            <person name="Zinder S.H."/>
        </authorList>
    </citation>
    <scope>NUCLEOTIDE SEQUENCE [LARGE SCALE GENOMIC DNA]</scope>
    <source>
        <strain evidence="2">DSM 25820 / JCM 18151 / SWAN1</strain>
    </source>
</reference>
<name>F6D8B2_METPW</name>
<evidence type="ECO:0000313" key="1">
    <source>
        <dbReference type="EMBL" id="AEG18546.1"/>
    </source>
</evidence>
<sequence length="30" mass="3574">MEDYGELKPVMGAFMEDEEIQKVEERLNDK</sequence>
<dbReference type="HOGENOM" id="CLU_218949_0_0_2"/>
<evidence type="ECO:0000313" key="2">
    <source>
        <dbReference type="Proteomes" id="UP000009231"/>
    </source>
</evidence>
<dbReference type="KEGG" id="mew:MSWAN_1532"/>
<proteinExistence type="predicted"/>
<keyword evidence="2" id="KW-1185">Reference proteome</keyword>
<protein>
    <submittedName>
        <fullName evidence="1">Uncharacterized protein</fullName>
    </submittedName>
</protein>